<gene>
    <name evidence="1" type="ORF">SAMN05444371_0723</name>
</gene>
<dbReference type="Proteomes" id="UP000184498">
    <property type="component" value="Unassembled WGS sequence"/>
</dbReference>
<dbReference type="RefSeq" id="WP_175546169.1">
    <property type="nucleotide sequence ID" value="NZ_FRAM01000001.1"/>
</dbReference>
<reference evidence="2" key="1">
    <citation type="submission" date="2016-11" db="EMBL/GenBank/DDBJ databases">
        <authorList>
            <person name="Varghese N."/>
            <person name="Submissions S."/>
        </authorList>
    </citation>
    <scope>NUCLEOTIDE SEQUENCE [LARGE SCALE GENOMIC DNA]</scope>
    <source>
        <strain evidence="2">DSM 18016</strain>
    </source>
</reference>
<keyword evidence="2" id="KW-1185">Reference proteome</keyword>
<accession>A0A1M6NXL7</accession>
<name>A0A1M6NXL7_9FLAO</name>
<evidence type="ECO:0000313" key="2">
    <source>
        <dbReference type="Proteomes" id="UP000184498"/>
    </source>
</evidence>
<proteinExistence type="predicted"/>
<dbReference type="EMBL" id="FRAM01000001">
    <property type="protein sequence ID" value="SHK00374.1"/>
    <property type="molecule type" value="Genomic_DNA"/>
</dbReference>
<dbReference type="AlphaFoldDB" id="A0A1M6NXL7"/>
<dbReference type="STRING" id="216903.SAMN05444371_0723"/>
<organism evidence="1 2">
    <name type="scientific">Epilithonimonas mollis</name>
    <dbReference type="NCBI Taxonomy" id="216903"/>
    <lineage>
        <taxon>Bacteria</taxon>
        <taxon>Pseudomonadati</taxon>
        <taxon>Bacteroidota</taxon>
        <taxon>Flavobacteriia</taxon>
        <taxon>Flavobacteriales</taxon>
        <taxon>Weeksellaceae</taxon>
        <taxon>Chryseobacterium group</taxon>
        <taxon>Epilithonimonas</taxon>
    </lineage>
</organism>
<evidence type="ECO:0000313" key="1">
    <source>
        <dbReference type="EMBL" id="SHK00374.1"/>
    </source>
</evidence>
<sequence length="48" mass="5613">MNHSQPDLNGNSFSRIEKVLFKQKSPAKKIDFVEPLRQVWEWKADKAA</sequence>
<protein>
    <submittedName>
        <fullName evidence="1">Uncharacterized protein</fullName>
    </submittedName>
</protein>